<dbReference type="Proteomes" id="UP001590950">
    <property type="component" value="Unassembled WGS sequence"/>
</dbReference>
<protein>
    <submittedName>
        <fullName evidence="2">Uncharacterized protein</fullName>
    </submittedName>
</protein>
<dbReference type="EMBL" id="JBEFKJ010000017">
    <property type="protein sequence ID" value="KAL2041492.1"/>
    <property type="molecule type" value="Genomic_DNA"/>
</dbReference>
<dbReference type="InterPro" id="IPR024526">
    <property type="entry name" value="DUF3807"/>
</dbReference>
<dbReference type="PANTHER" id="PTHR40642:SF1">
    <property type="entry name" value="YALI0F31295P"/>
    <property type="match status" value="1"/>
</dbReference>
<evidence type="ECO:0000256" key="1">
    <source>
        <dbReference type="SAM" id="MobiDB-lite"/>
    </source>
</evidence>
<sequence>MLQIPTVTQDDLDAFHVRVFGYTTAPPRLIPLGETTYNDQHLDHNGDQNGSDLGYYSDGAKRTLTDDQVAMFRHSEIYAILRARQVHKENREADGDEHSDGQVDCIRGMLQAPTSSDEDSEMSSSKYVEETATIYESVPQNDASALQAKRSSSNKRKRDDANGVDVHDRARSSRSTRRVVRELDGAMPEDQVLDYGDGPSISAEDRALQSKHSPKVASSGNVKAAPEAQNTSQSPSAGGKTIWWPTLKYDH</sequence>
<feature type="compositionally biased region" description="Basic and acidic residues" evidence="1">
    <location>
        <begin position="157"/>
        <end position="171"/>
    </location>
</feature>
<evidence type="ECO:0000313" key="2">
    <source>
        <dbReference type="EMBL" id="KAL2041492.1"/>
    </source>
</evidence>
<comment type="caution">
    <text evidence="2">The sequence shown here is derived from an EMBL/GenBank/DDBJ whole genome shotgun (WGS) entry which is preliminary data.</text>
</comment>
<dbReference type="Pfam" id="PF12720">
    <property type="entry name" value="DUF3807"/>
    <property type="match status" value="1"/>
</dbReference>
<name>A0ABR4AAJ4_9LECA</name>
<organism evidence="2 3">
    <name type="scientific">Stereocaulon virgatum</name>
    <dbReference type="NCBI Taxonomy" id="373712"/>
    <lineage>
        <taxon>Eukaryota</taxon>
        <taxon>Fungi</taxon>
        <taxon>Dikarya</taxon>
        <taxon>Ascomycota</taxon>
        <taxon>Pezizomycotina</taxon>
        <taxon>Lecanoromycetes</taxon>
        <taxon>OSLEUM clade</taxon>
        <taxon>Lecanoromycetidae</taxon>
        <taxon>Lecanorales</taxon>
        <taxon>Lecanorineae</taxon>
        <taxon>Stereocaulaceae</taxon>
        <taxon>Stereocaulon</taxon>
    </lineage>
</organism>
<proteinExistence type="predicted"/>
<feature type="region of interest" description="Disordered" evidence="1">
    <location>
        <begin position="135"/>
        <end position="251"/>
    </location>
</feature>
<evidence type="ECO:0000313" key="3">
    <source>
        <dbReference type="Proteomes" id="UP001590950"/>
    </source>
</evidence>
<gene>
    <name evidence="2" type="ORF">N7G274_005874</name>
</gene>
<dbReference type="PANTHER" id="PTHR40642">
    <property type="entry name" value="YALI0F31295P"/>
    <property type="match status" value="1"/>
</dbReference>
<reference evidence="2 3" key="1">
    <citation type="submission" date="2024-09" db="EMBL/GenBank/DDBJ databases">
        <title>Rethinking Asexuality: The Enigmatic Case of Functional Sexual Genes in Lepraria (Stereocaulaceae).</title>
        <authorList>
            <person name="Doellman M."/>
            <person name="Sun Y."/>
            <person name="Barcenas-Pena A."/>
            <person name="Lumbsch H.T."/>
            <person name="Grewe F."/>
        </authorList>
    </citation>
    <scope>NUCLEOTIDE SEQUENCE [LARGE SCALE GENOMIC DNA]</scope>
    <source>
        <strain evidence="2 3">Mercado 3170</strain>
    </source>
</reference>
<keyword evidence="3" id="KW-1185">Reference proteome</keyword>
<accession>A0ABR4AAJ4</accession>